<accession>A0AA41NJC3</accession>
<evidence type="ECO:0000313" key="12">
    <source>
        <dbReference type="EMBL" id="MBZ3891394.1"/>
    </source>
</evidence>
<dbReference type="AlphaFoldDB" id="A0AA41NJC3"/>
<dbReference type="SUPFAM" id="SSF56112">
    <property type="entry name" value="Protein kinase-like (PK-like)"/>
    <property type="match status" value="2"/>
</dbReference>
<evidence type="ECO:0000256" key="8">
    <source>
        <dbReference type="ARBA" id="ARBA00048679"/>
    </source>
</evidence>
<dbReference type="InterPro" id="IPR000719">
    <property type="entry name" value="Prot_kinase_dom"/>
</dbReference>
<dbReference type="FunFam" id="1.10.510.10:FF:000571">
    <property type="entry name" value="Maternal embryonic leucine zipper kinase"/>
    <property type="match status" value="2"/>
</dbReference>
<evidence type="ECO:0000256" key="1">
    <source>
        <dbReference type="ARBA" id="ARBA00012513"/>
    </source>
</evidence>
<evidence type="ECO:0000256" key="10">
    <source>
        <dbReference type="SAM" id="MobiDB-lite"/>
    </source>
</evidence>
<dbReference type="SMART" id="SM00220">
    <property type="entry name" value="S_TKc"/>
    <property type="match status" value="2"/>
</dbReference>
<evidence type="ECO:0000256" key="2">
    <source>
        <dbReference type="ARBA" id="ARBA00022527"/>
    </source>
</evidence>
<evidence type="ECO:0000256" key="3">
    <source>
        <dbReference type="ARBA" id="ARBA00022679"/>
    </source>
</evidence>
<dbReference type="GO" id="GO:0004674">
    <property type="term" value="F:protein serine/threonine kinase activity"/>
    <property type="evidence" value="ECO:0007669"/>
    <property type="project" value="UniProtKB-KW"/>
</dbReference>
<organism evidence="12 13">
    <name type="scientific">Sciurus carolinensis</name>
    <name type="common">Eastern gray squirrel</name>
    <dbReference type="NCBI Taxonomy" id="30640"/>
    <lineage>
        <taxon>Eukaryota</taxon>
        <taxon>Metazoa</taxon>
        <taxon>Chordata</taxon>
        <taxon>Craniata</taxon>
        <taxon>Vertebrata</taxon>
        <taxon>Euteleostomi</taxon>
        <taxon>Mammalia</taxon>
        <taxon>Eutheria</taxon>
        <taxon>Euarchontoglires</taxon>
        <taxon>Glires</taxon>
        <taxon>Rodentia</taxon>
        <taxon>Sciuromorpha</taxon>
        <taxon>Sciuridae</taxon>
        <taxon>Sciurinae</taxon>
        <taxon>Sciurini</taxon>
        <taxon>Sciurus</taxon>
    </lineage>
</organism>
<dbReference type="InterPro" id="IPR011009">
    <property type="entry name" value="Kinase-like_dom_sf"/>
</dbReference>
<feature type="region of interest" description="Disordered" evidence="10">
    <location>
        <begin position="659"/>
        <end position="742"/>
    </location>
</feature>
<evidence type="ECO:0000259" key="11">
    <source>
        <dbReference type="PROSITE" id="PS50011"/>
    </source>
</evidence>
<evidence type="ECO:0000256" key="6">
    <source>
        <dbReference type="ARBA" id="ARBA00022840"/>
    </source>
</evidence>
<feature type="region of interest" description="Disordered" evidence="10">
    <location>
        <begin position="267"/>
        <end position="287"/>
    </location>
</feature>
<gene>
    <name evidence="12" type="ORF">SUZIE_212740</name>
</gene>
<proteinExistence type="predicted"/>
<name>A0AA41NJC3_SCICA</name>
<dbReference type="PROSITE" id="PS00108">
    <property type="entry name" value="PROTEIN_KINASE_ST"/>
    <property type="match status" value="2"/>
</dbReference>
<dbReference type="CDD" id="cd14003">
    <property type="entry name" value="STKc_AMPK-like"/>
    <property type="match status" value="2"/>
</dbReference>
<keyword evidence="13" id="KW-1185">Reference proteome</keyword>
<evidence type="ECO:0000256" key="5">
    <source>
        <dbReference type="ARBA" id="ARBA00022777"/>
    </source>
</evidence>
<feature type="region of interest" description="Disordered" evidence="10">
    <location>
        <begin position="1"/>
        <end position="20"/>
    </location>
</feature>
<dbReference type="InterPro" id="IPR017441">
    <property type="entry name" value="Protein_kinase_ATP_BS"/>
</dbReference>
<feature type="binding site" evidence="9">
    <location>
        <position position="59"/>
    </location>
    <ligand>
        <name>ATP</name>
        <dbReference type="ChEBI" id="CHEBI:30616"/>
    </ligand>
</feature>
<evidence type="ECO:0000256" key="9">
    <source>
        <dbReference type="PROSITE-ProRule" id="PRU10141"/>
    </source>
</evidence>
<comment type="caution">
    <text evidence="12">The sequence shown here is derived from an EMBL/GenBank/DDBJ whole genome shotgun (WGS) entry which is preliminary data.</text>
</comment>
<feature type="domain" description="Protein kinase" evidence="11">
    <location>
        <begin position="337"/>
        <end position="587"/>
    </location>
</feature>
<feature type="compositionally biased region" description="Polar residues" evidence="10">
    <location>
        <begin position="731"/>
        <end position="742"/>
    </location>
</feature>
<dbReference type="PANTHER" id="PTHR24346:SF30">
    <property type="entry name" value="MATERNAL EMBRYONIC LEUCINE ZIPPER KINASE"/>
    <property type="match status" value="1"/>
</dbReference>
<dbReference type="GO" id="GO:0035556">
    <property type="term" value="P:intracellular signal transduction"/>
    <property type="evidence" value="ECO:0007669"/>
    <property type="project" value="TreeGrafter"/>
</dbReference>
<evidence type="ECO:0000313" key="13">
    <source>
        <dbReference type="Proteomes" id="UP001166674"/>
    </source>
</evidence>
<dbReference type="Pfam" id="PF00069">
    <property type="entry name" value="Pkinase"/>
    <property type="match status" value="2"/>
</dbReference>
<dbReference type="PROSITE" id="PS50011">
    <property type="entry name" value="PROTEIN_KINASE_DOM"/>
    <property type="match status" value="2"/>
</dbReference>
<feature type="compositionally biased region" description="Basic and acidic residues" evidence="10">
    <location>
        <begin position="700"/>
        <end position="713"/>
    </location>
</feature>
<feature type="domain" description="Protein kinase" evidence="11">
    <location>
        <begin position="30"/>
        <end position="275"/>
    </location>
</feature>
<sequence length="808" mass="91124">MFSQSSESESRSASRPGPSTWRECAFTDHYEFVRAIGHGSYGQVALARHRPTGAEVAVKVLELVPENIPVLSEPSVLMSLEHPGVAQLFQVIGTEKHIYMVMEHAGGGDLLMRVACGMQEEEARRVFRQVVCAVGYCHARGIVHRDLKPENILLDARGRIKLIDFGAATRFRAGQKVRRFWGTVPYLAPETILQEEYEGPPVDVWSLGVILYFMLTHTLPFMAPSSSKILELIVLAMYDIPQSVPVKAQRLIHRMLTVQPKKRPTVKQISQHPWLKQDGDDSPPPWREVVPKRPDPEIMTLLLDMGLDPYQTWLSLLQRKFDTPMATYLIVQHQKRQGIGEKRLPGPIDSVDTSKWRAEPHRTSTQQVAVKVLELVPENIPVLSDPSVLMSLEHPGVAQLFQVIGTEKHIYMVMEHAGGGDLLMRVACGMQEEEARRVFRQVVCAVGYCHARGIVHRDLKPENILLDARGRIKLIDFGAATRFRAGQKVRRFWGTVPYLAPETILQEEYEGPPVDVWSLGVILYFMLTHTLPFMAPSSSKILELIVLAMYDVPQSVPIKARRLIRRMLTVQPKKRPTAKQISQHPWLKQGGDDSPPPWREVVPKHPDPEIMTLLLDMSLAPYQTWLSLLQRKFDAPMATYLIVQHQKRQGVGCVLPRKPGTPRFVPRPRVTHLSSFPGLPRRSKSEPAPHHWPSPCETQLPKEDKQSAQEATKRASLPAVPLGCLPAKDPTPSTAAHSDSVSSLPKRWRMLLRLLGRGHRNPSQDSSTDSRKRWTGRMATCVRKLCCCLPRATNVVVPMAERRDSLDP</sequence>
<keyword evidence="2" id="KW-0723">Serine/threonine-protein kinase</keyword>
<feature type="compositionally biased region" description="Low complexity" evidence="10">
    <location>
        <begin position="1"/>
        <end position="19"/>
    </location>
</feature>
<reference evidence="12" key="1">
    <citation type="submission" date="2020-03" db="EMBL/GenBank/DDBJ databases">
        <title>Studies in the Genomics of Life Span.</title>
        <authorList>
            <person name="Glass D."/>
        </authorList>
    </citation>
    <scope>NUCLEOTIDE SEQUENCE</scope>
    <source>
        <strain evidence="12">SUZIE</strain>
        <tissue evidence="12">Muscle</tissue>
    </source>
</reference>
<comment type="catalytic activity">
    <reaction evidence="8">
        <text>L-seryl-[protein] + ATP = O-phospho-L-seryl-[protein] + ADP + H(+)</text>
        <dbReference type="Rhea" id="RHEA:17989"/>
        <dbReference type="Rhea" id="RHEA-COMP:9863"/>
        <dbReference type="Rhea" id="RHEA-COMP:11604"/>
        <dbReference type="ChEBI" id="CHEBI:15378"/>
        <dbReference type="ChEBI" id="CHEBI:29999"/>
        <dbReference type="ChEBI" id="CHEBI:30616"/>
        <dbReference type="ChEBI" id="CHEBI:83421"/>
        <dbReference type="ChEBI" id="CHEBI:456216"/>
        <dbReference type="EC" id="2.7.11.1"/>
    </reaction>
</comment>
<evidence type="ECO:0000256" key="4">
    <source>
        <dbReference type="ARBA" id="ARBA00022741"/>
    </source>
</evidence>
<keyword evidence="6 9" id="KW-0067">ATP-binding</keyword>
<dbReference type="EMBL" id="JAATJV010448539">
    <property type="protein sequence ID" value="MBZ3891394.1"/>
    <property type="molecule type" value="Genomic_DNA"/>
</dbReference>
<keyword evidence="3" id="KW-0808">Transferase</keyword>
<dbReference type="InterPro" id="IPR008271">
    <property type="entry name" value="Ser/Thr_kinase_AS"/>
</dbReference>
<dbReference type="Proteomes" id="UP001166674">
    <property type="component" value="Unassembled WGS sequence"/>
</dbReference>
<keyword evidence="5 12" id="KW-0418">Kinase</keyword>
<dbReference type="PROSITE" id="PS00107">
    <property type="entry name" value="PROTEIN_KINASE_ATP"/>
    <property type="match status" value="1"/>
</dbReference>
<comment type="catalytic activity">
    <reaction evidence="7">
        <text>L-threonyl-[protein] + ATP = O-phospho-L-threonyl-[protein] + ADP + H(+)</text>
        <dbReference type="Rhea" id="RHEA:46608"/>
        <dbReference type="Rhea" id="RHEA-COMP:11060"/>
        <dbReference type="Rhea" id="RHEA-COMP:11605"/>
        <dbReference type="ChEBI" id="CHEBI:15378"/>
        <dbReference type="ChEBI" id="CHEBI:30013"/>
        <dbReference type="ChEBI" id="CHEBI:30616"/>
        <dbReference type="ChEBI" id="CHEBI:61977"/>
        <dbReference type="ChEBI" id="CHEBI:456216"/>
        <dbReference type="EC" id="2.7.11.1"/>
    </reaction>
</comment>
<keyword evidence="4 9" id="KW-0547">Nucleotide-binding</keyword>
<dbReference type="GO" id="GO:0005737">
    <property type="term" value="C:cytoplasm"/>
    <property type="evidence" value="ECO:0007669"/>
    <property type="project" value="TreeGrafter"/>
</dbReference>
<dbReference type="EC" id="2.7.11.1" evidence="1"/>
<evidence type="ECO:0000256" key="7">
    <source>
        <dbReference type="ARBA" id="ARBA00047899"/>
    </source>
</evidence>
<dbReference type="Gene3D" id="1.10.510.10">
    <property type="entry name" value="Transferase(Phosphotransferase) domain 1"/>
    <property type="match status" value="2"/>
</dbReference>
<dbReference type="GO" id="GO:0005524">
    <property type="term" value="F:ATP binding"/>
    <property type="evidence" value="ECO:0007669"/>
    <property type="project" value="UniProtKB-UniRule"/>
</dbReference>
<dbReference type="PANTHER" id="PTHR24346">
    <property type="entry name" value="MAP/MICROTUBULE AFFINITY-REGULATING KINASE"/>
    <property type="match status" value="1"/>
</dbReference>
<protein>
    <recommendedName>
        <fullName evidence="1">non-specific serine/threonine protein kinase</fullName>
        <ecNumber evidence="1">2.7.11.1</ecNumber>
    </recommendedName>
</protein>